<feature type="active site" description="Nucleophile" evidence="5">
    <location>
        <position position="38"/>
    </location>
</feature>
<evidence type="ECO:0000313" key="9">
    <source>
        <dbReference type="Proteomes" id="UP000187735"/>
    </source>
</evidence>
<dbReference type="OrthoDB" id="9802309at2"/>
<dbReference type="CDD" id="cd02573">
    <property type="entry name" value="PseudoU_synth_EcTruB"/>
    <property type="match status" value="1"/>
</dbReference>
<evidence type="ECO:0000256" key="5">
    <source>
        <dbReference type="HAMAP-Rule" id="MF_01080"/>
    </source>
</evidence>
<dbReference type="EC" id="5.4.99.25" evidence="5"/>
<dbReference type="HAMAP" id="MF_01080">
    <property type="entry name" value="TruB_bact"/>
    <property type="match status" value="1"/>
</dbReference>
<dbReference type="KEGG" id="fmr:Fuma_04357"/>
<dbReference type="STRING" id="1891926.Fuma_04357"/>
<keyword evidence="4 5" id="KW-0413">Isomerase</keyword>
<dbReference type="GO" id="GO:0031119">
    <property type="term" value="P:tRNA pseudouridine synthesis"/>
    <property type="evidence" value="ECO:0007669"/>
    <property type="project" value="UniProtKB-UniRule"/>
</dbReference>
<dbReference type="InterPro" id="IPR020103">
    <property type="entry name" value="PsdUridine_synth_cat_dom_sf"/>
</dbReference>
<dbReference type="RefSeq" id="WP_077025989.1">
    <property type="nucleotide sequence ID" value="NZ_CP017641.1"/>
</dbReference>
<dbReference type="EMBL" id="CP017641">
    <property type="protein sequence ID" value="APZ94718.1"/>
    <property type="molecule type" value="Genomic_DNA"/>
</dbReference>
<dbReference type="InterPro" id="IPR014780">
    <property type="entry name" value="tRNA_psdUridine_synth_TruB"/>
</dbReference>
<dbReference type="Gene3D" id="3.30.2350.10">
    <property type="entry name" value="Pseudouridine synthase"/>
    <property type="match status" value="1"/>
</dbReference>
<organism evidence="8 9">
    <name type="scientific">Fuerstiella marisgermanici</name>
    <dbReference type="NCBI Taxonomy" id="1891926"/>
    <lineage>
        <taxon>Bacteria</taxon>
        <taxon>Pseudomonadati</taxon>
        <taxon>Planctomycetota</taxon>
        <taxon>Planctomycetia</taxon>
        <taxon>Planctomycetales</taxon>
        <taxon>Planctomycetaceae</taxon>
        <taxon>Fuerstiella</taxon>
    </lineage>
</organism>
<accession>A0A1P8WKY0</accession>
<dbReference type="AlphaFoldDB" id="A0A1P8WKY0"/>
<evidence type="ECO:0000256" key="4">
    <source>
        <dbReference type="ARBA" id="ARBA00023235"/>
    </source>
</evidence>
<evidence type="ECO:0000256" key="2">
    <source>
        <dbReference type="ARBA" id="ARBA00005642"/>
    </source>
</evidence>
<sequence>MFGILNLHKPQGMTSRDVVNVVQRIVKPVKVGHAGTLDPMATGVLLVALGKATKLISRLQQSPKTYVADFVLGQRSDTDDATGAVENVPTEAVFTAKQVEDALQTFVGTIEQVPPAFSAVKVNGQRAYTKARRGEDVTLKAKPVTVYGIQLQQFDWPRLRVTIECGSGTYIRSIARDLGTQLGCGGLMSALERTAIGRFSVEDAIDPQSLSADNLASQLANPIDVVAGVAQYRCTEHDESEIVLGRNIVAAKTRWVQPYKASDTEVALVSSDATRLLAMAEYDAASQRLQPRTVFVSKAST</sequence>
<gene>
    <name evidence="5 8" type="primary">truB</name>
    <name evidence="8" type="ORF">Fuma_04357</name>
</gene>
<comment type="catalytic activity">
    <reaction evidence="1 5">
        <text>uridine(55) in tRNA = pseudouridine(55) in tRNA</text>
        <dbReference type="Rhea" id="RHEA:42532"/>
        <dbReference type="Rhea" id="RHEA-COMP:10101"/>
        <dbReference type="Rhea" id="RHEA-COMP:10102"/>
        <dbReference type="ChEBI" id="CHEBI:65314"/>
        <dbReference type="ChEBI" id="CHEBI:65315"/>
        <dbReference type="EC" id="5.4.99.25"/>
    </reaction>
</comment>
<evidence type="ECO:0000256" key="3">
    <source>
        <dbReference type="ARBA" id="ARBA00022694"/>
    </source>
</evidence>
<dbReference type="Proteomes" id="UP000187735">
    <property type="component" value="Chromosome"/>
</dbReference>
<dbReference type="InterPro" id="IPR002501">
    <property type="entry name" value="PsdUridine_synth_N"/>
</dbReference>
<protein>
    <recommendedName>
        <fullName evidence="5">tRNA pseudouridine synthase B</fullName>
        <ecNumber evidence="5">5.4.99.25</ecNumber>
    </recommendedName>
    <alternativeName>
        <fullName evidence="5">tRNA pseudouridine(55) synthase</fullName>
        <shortName evidence="5">Psi55 synthase</shortName>
    </alternativeName>
    <alternativeName>
        <fullName evidence="5">tRNA pseudouridylate synthase</fullName>
    </alternativeName>
    <alternativeName>
        <fullName evidence="5">tRNA-uridine isomerase</fullName>
    </alternativeName>
</protein>
<evidence type="ECO:0000313" key="8">
    <source>
        <dbReference type="EMBL" id="APZ94718.1"/>
    </source>
</evidence>
<dbReference type="InterPro" id="IPR032819">
    <property type="entry name" value="TruB_C"/>
</dbReference>
<keyword evidence="9" id="KW-1185">Reference proteome</keyword>
<comment type="similarity">
    <text evidence="2 5">Belongs to the pseudouridine synthase TruB family. Type 1 subfamily.</text>
</comment>
<feature type="domain" description="tRNA pseudouridylate synthase B C-terminal" evidence="7">
    <location>
        <begin position="172"/>
        <end position="212"/>
    </location>
</feature>
<dbReference type="GO" id="GO:0160148">
    <property type="term" value="F:tRNA pseudouridine(55) synthase activity"/>
    <property type="evidence" value="ECO:0007669"/>
    <property type="project" value="UniProtKB-EC"/>
</dbReference>
<dbReference type="PANTHER" id="PTHR13767:SF2">
    <property type="entry name" value="PSEUDOURIDYLATE SYNTHASE TRUB1"/>
    <property type="match status" value="1"/>
</dbReference>
<dbReference type="Pfam" id="PF16198">
    <property type="entry name" value="TruB_C_2"/>
    <property type="match status" value="1"/>
</dbReference>
<dbReference type="Pfam" id="PF01509">
    <property type="entry name" value="TruB_N"/>
    <property type="match status" value="1"/>
</dbReference>
<name>A0A1P8WKY0_9PLAN</name>
<keyword evidence="3 5" id="KW-0819">tRNA processing</keyword>
<proteinExistence type="inferred from homology"/>
<reference evidence="8 9" key="1">
    <citation type="journal article" date="2016" name="Front. Microbiol.">
        <title>Fuerstia marisgermanicae gen. nov., sp. nov., an Unusual Member of the Phylum Planctomycetes from the German Wadden Sea.</title>
        <authorList>
            <person name="Kohn T."/>
            <person name="Heuer A."/>
            <person name="Jogler M."/>
            <person name="Vollmers J."/>
            <person name="Boedeker C."/>
            <person name="Bunk B."/>
            <person name="Rast P."/>
            <person name="Borchert D."/>
            <person name="Glockner I."/>
            <person name="Freese H.M."/>
            <person name="Klenk H.P."/>
            <person name="Overmann J."/>
            <person name="Kaster A.K."/>
            <person name="Rohde M."/>
            <person name="Wiegand S."/>
            <person name="Jogler C."/>
        </authorList>
    </citation>
    <scope>NUCLEOTIDE SEQUENCE [LARGE SCALE GENOMIC DNA]</scope>
    <source>
        <strain evidence="8 9">NH11</strain>
    </source>
</reference>
<feature type="domain" description="Pseudouridine synthase II N-terminal" evidence="6">
    <location>
        <begin position="24"/>
        <end position="171"/>
    </location>
</feature>
<dbReference type="SUPFAM" id="SSF55120">
    <property type="entry name" value="Pseudouridine synthase"/>
    <property type="match status" value="1"/>
</dbReference>
<comment type="function">
    <text evidence="5">Responsible for synthesis of pseudouridine from uracil-55 in the psi GC loop of transfer RNAs.</text>
</comment>
<dbReference type="PANTHER" id="PTHR13767">
    <property type="entry name" value="TRNA-PSEUDOURIDINE SYNTHASE"/>
    <property type="match status" value="1"/>
</dbReference>
<evidence type="ECO:0000256" key="1">
    <source>
        <dbReference type="ARBA" id="ARBA00000385"/>
    </source>
</evidence>
<dbReference type="NCBIfam" id="TIGR00431">
    <property type="entry name" value="TruB"/>
    <property type="match status" value="1"/>
</dbReference>
<dbReference type="GO" id="GO:0003723">
    <property type="term" value="F:RNA binding"/>
    <property type="evidence" value="ECO:0007669"/>
    <property type="project" value="InterPro"/>
</dbReference>
<evidence type="ECO:0000259" key="6">
    <source>
        <dbReference type="Pfam" id="PF01509"/>
    </source>
</evidence>
<dbReference type="GO" id="GO:1990481">
    <property type="term" value="P:mRNA pseudouridine synthesis"/>
    <property type="evidence" value="ECO:0007669"/>
    <property type="project" value="TreeGrafter"/>
</dbReference>
<evidence type="ECO:0000259" key="7">
    <source>
        <dbReference type="Pfam" id="PF16198"/>
    </source>
</evidence>